<accession>A0A656D9E3</accession>
<dbReference type="EMBL" id="CZVU01000068">
    <property type="protein sequence ID" value="CUT03524.1"/>
    <property type="molecule type" value="Genomic_DNA"/>
</dbReference>
<evidence type="ECO:0000259" key="2">
    <source>
        <dbReference type="PROSITE" id="PS51782"/>
    </source>
</evidence>
<dbReference type="SMART" id="SM00257">
    <property type="entry name" value="LysM"/>
    <property type="match status" value="2"/>
</dbReference>
<dbReference type="Gene3D" id="1.10.530.10">
    <property type="match status" value="1"/>
</dbReference>
<dbReference type="Pfam" id="PF01476">
    <property type="entry name" value="LysM"/>
    <property type="match status" value="2"/>
</dbReference>
<sequence>MKIYKNRGGEMHRKFLLLSLFLYSCAVKDVTVRETQFENSADTSNVCVVSDSVSIVEPDTSTNTSLMRRELLKNDILIYDSLTTSKLLSEIKRDYELALEYIHQGDTISAVSVVHSAIEKLEEVSKTSEIEFNKDFEVISSKLLSLYQKYISKFDSLFQETSLQEYISNIQDKLNQIAEAVDTSKVELKLEEIPELKTTIPLVINDYVQGYLDYFQNEGRYFMELWLSRLGKYLPMFKRIFAEYELPEELIYLCMIESGVSPFAISRARAVGIWQFIKGTGKLYGLEANWWYDERRNPEKSTRAAAQHLKDLYELFGDWHLAIAAYNSGAGKVQRAIRKAGIADFWKIRKYLPRETRNYVPQYIAVTLIALEPQKYGFQPPTPIDEQIEYDEVIVDASVNLKKIAECAETDLETLLELNPELIRGYTPPHKYNLKIPKGKKEIFIANYQSLPDEEKRKFIVHTVKRGETLNKIARRYDVPLNILYSFNPKVNPRALRVGQVILIPDISRLSSGYSESFRQNKITSVSRKSNARGLLDEDKIIYRVRKGDTLYSIAEKYNVSVGEIKKWNRLKGNLIKEGQKIIIYTGSPASGGSD</sequence>
<feature type="domain" description="LysM" evidence="2">
    <location>
        <begin position="541"/>
        <end position="584"/>
    </location>
</feature>
<reference evidence="3 4" key="1">
    <citation type="submission" date="2015-11" db="EMBL/GenBank/DDBJ databases">
        <authorList>
            <person name="Varghese N."/>
        </authorList>
    </citation>
    <scope>NUCLEOTIDE SEQUENCE [LARGE SCALE GENOMIC DNA]</scope>
    <source>
        <strain evidence="3 4">JGI-24</strain>
    </source>
</reference>
<dbReference type="InterPro" id="IPR000189">
    <property type="entry name" value="Transglyc_AS"/>
</dbReference>
<dbReference type="GO" id="GO:0008932">
    <property type="term" value="F:lytic endotransglycosylase activity"/>
    <property type="evidence" value="ECO:0007669"/>
    <property type="project" value="TreeGrafter"/>
</dbReference>
<evidence type="ECO:0000313" key="3">
    <source>
        <dbReference type="EMBL" id="CUT03524.1"/>
    </source>
</evidence>
<dbReference type="Pfam" id="PF01464">
    <property type="entry name" value="SLT"/>
    <property type="match status" value="1"/>
</dbReference>
<dbReference type="PROSITE" id="PS00922">
    <property type="entry name" value="TRANSGLYCOSYLASE"/>
    <property type="match status" value="1"/>
</dbReference>
<proteinExistence type="inferred from homology"/>
<dbReference type="InterPro" id="IPR008258">
    <property type="entry name" value="Transglycosylase_SLT_dom_1"/>
</dbReference>
<dbReference type="InterPro" id="IPR036779">
    <property type="entry name" value="LysM_dom_sf"/>
</dbReference>
<keyword evidence="4" id="KW-1185">Reference proteome</keyword>
<evidence type="ECO:0000313" key="4">
    <source>
        <dbReference type="Proteomes" id="UP000243065"/>
    </source>
</evidence>
<dbReference type="Proteomes" id="UP000243065">
    <property type="component" value="Unassembled WGS sequence"/>
</dbReference>
<dbReference type="PROSITE" id="PS51782">
    <property type="entry name" value="LYSM"/>
    <property type="match status" value="2"/>
</dbReference>
<dbReference type="GO" id="GO:0016020">
    <property type="term" value="C:membrane"/>
    <property type="evidence" value="ECO:0007669"/>
    <property type="project" value="InterPro"/>
</dbReference>
<dbReference type="SUPFAM" id="SSF53955">
    <property type="entry name" value="Lysozyme-like"/>
    <property type="match status" value="1"/>
</dbReference>
<dbReference type="PANTHER" id="PTHR33734">
    <property type="entry name" value="LYSM DOMAIN-CONTAINING GPI-ANCHORED PROTEIN 2"/>
    <property type="match status" value="1"/>
</dbReference>
<comment type="similarity">
    <text evidence="1">Belongs to the transglycosylase Slt family.</text>
</comment>
<dbReference type="InterPro" id="IPR023346">
    <property type="entry name" value="Lysozyme-like_dom_sf"/>
</dbReference>
<dbReference type="CDD" id="cd00118">
    <property type="entry name" value="LysM"/>
    <property type="match status" value="2"/>
</dbReference>
<gene>
    <name evidence="3" type="ORF">JGI24_01319</name>
</gene>
<dbReference type="SUPFAM" id="SSF54106">
    <property type="entry name" value="LysM domain"/>
    <property type="match status" value="2"/>
</dbReference>
<organism evidence="3 4">
    <name type="scientific">Kryptobacter tengchongensis</name>
    <dbReference type="NCBI Taxonomy" id="1643429"/>
    <lineage>
        <taxon>Bacteria</taxon>
        <taxon>Pseudomonadati</taxon>
        <taxon>Candidatus Kryptoniota</taxon>
        <taxon>Candidatus Kryptobacter</taxon>
    </lineage>
</organism>
<protein>
    <submittedName>
        <fullName evidence="3">Membrane-bound lytic murein transglycosylase D</fullName>
    </submittedName>
</protein>
<dbReference type="PANTHER" id="PTHR33734:SF22">
    <property type="entry name" value="MEMBRANE-BOUND LYTIC MUREIN TRANSGLYCOSYLASE D"/>
    <property type="match status" value="1"/>
</dbReference>
<dbReference type="Gene3D" id="3.10.350.10">
    <property type="entry name" value="LysM domain"/>
    <property type="match status" value="2"/>
</dbReference>
<dbReference type="PROSITE" id="PS51257">
    <property type="entry name" value="PROKAR_LIPOPROTEIN"/>
    <property type="match status" value="1"/>
</dbReference>
<feature type="domain" description="LysM" evidence="2">
    <location>
        <begin position="460"/>
        <end position="504"/>
    </location>
</feature>
<dbReference type="AlphaFoldDB" id="A0A656D9E3"/>
<dbReference type="GO" id="GO:0000270">
    <property type="term" value="P:peptidoglycan metabolic process"/>
    <property type="evidence" value="ECO:0007669"/>
    <property type="project" value="InterPro"/>
</dbReference>
<name>A0A656D9E3_KRYT1</name>
<dbReference type="InterPro" id="IPR018392">
    <property type="entry name" value="LysM"/>
</dbReference>
<evidence type="ECO:0000256" key="1">
    <source>
        <dbReference type="ARBA" id="ARBA00007734"/>
    </source>
</evidence>
<dbReference type="CDD" id="cd16894">
    <property type="entry name" value="MltD-like"/>
    <property type="match status" value="1"/>
</dbReference>